<evidence type="ECO:0000313" key="2">
    <source>
        <dbReference type="EMBL" id="GFR17295.1"/>
    </source>
</evidence>
<accession>A0A8X6HSR8</accession>
<sequence>MNPKNRPKQEKKENNEPPKNIATIFDPPAPPKTNFWEGRRKTTTPQQQPNSNSSKKSPQASSSTTEPNEDFLNQLKSPAVQETFELLEEFIRIATTIPTKYGRLLAIQKLLKDEITI</sequence>
<keyword evidence="5" id="KW-1185">Reference proteome</keyword>
<feature type="compositionally biased region" description="Low complexity" evidence="1">
    <location>
        <begin position="43"/>
        <end position="65"/>
    </location>
</feature>
<dbReference type="EMBL" id="BMAO01019261">
    <property type="protein sequence ID" value="GFR29462.1"/>
    <property type="molecule type" value="Genomic_DNA"/>
</dbReference>
<evidence type="ECO:0000313" key="3">
    <source>
        <dbReference type="EMBL" id="GFR29462.1"/>
    </source>
</evidence>
<dbReference type="EMBL" id="BMAO01019868">
    <property type="protein sequence ID" value="GFR33429.1"/>
    <property type="molecule type" value="Genomic_DNA"/>
</dbReference>
<gene>
    <name evidence="4" type="ORF">TNCT_315321</name>
    <name evidence="2" type="ORF">TNCT_50071</name>
    <name evidence="3" type="ORF">TNCT_528871</name>
</gene>
<dbReference type="AlphaFoldDB" id="A0A8X6HSR8"/>
<name>A0A8X6HSR8_TRICU</name>
<organism evidence="3 5">
    <name type="scientific">Trichonephila clavata</name>
    <name type="common">Joro spider</name>
    <name type="synonym">Nephila clavata</name>
    <dbReference type="NCBI Taxonomy" id="2740835"/>
    <lineage>
        <taxon>Eukaryota</taxon>
        <taxon>Metazoa</taxon>
        <taxon>Ecdysozoa</taxon>
        <taxon>Arthropoda</taxon>
        <taxon>Chelicerata</taxon>
        <taxon>Arachnida</taxon>
        <taxon>Araneae</taxon>
        <taxon>Araneomorphae</taxon>
        <taxon>Entelegynae</taxon>
        <taxon>Araneoidea</taxon>
        <taxon>Nephilidae</taxon>
        <taxon>Trichonephila</taxon>
    </lineage>
</organism>
<evidence type="ECO:0000313" key="4">
    <source>
        <dbReference type="EMBL" id="GFR33429.1"/>
    </source>
</evidence>
<evidence type="ECO:0000313" key="5">
    <source>
        <dbReference type="Proteomes" id="UP000887116"/>
    </source>
</evidence>
<feature type="region of interest" description="Disordered" evidence="1">
    <location>
        <begin position="1"/>
        <end position="76"/>
    </location>
</feature>
<protein>
    <submittedName>
        <fullName evidence="3">Uncharacterized protein</fullName>
    </submittedName>
</protein>
<proteinExistence type="predicted"/>
<comment type="caution">
    <text evidence="3">The sequence shown here is derived from an EMBL/GenBank/DDBJ whole genome shotgun (WGS) entry which is preliminary data.</text>
</comment>
<feature type="compositionally biased region" description="Basic and acidic residues" evidence="1">
    <location>
        <begin position="7"/>
        <end position="16"/>
    </location>
</feature>
<dbReference type="Proteomes" id="UP000887116">
    <property type="component" value="Unassembled WGS sequence"/>
</dbReference>
<evidence type="ECO:0000256" key="1">
    <source>
        <dbReference type="SAM" id="MobiDB-lite"/>
    </source>
</evidence>
<reference evidence="3" key="1">
    <citation type="submission" date="2020-07" db="EMBL/GenBank/DDBJ databases">
        <title>Multicomponent nature underlies the extraordinary mechanical properties of spider dragline silk.</title>
        <authorList>
            <person name="Kono N."/>
            <person name="Nakamura H."/>
            <person name="Mori M."/>
            <person name="Yoshida Y."/>
            <person name="Ohtoshi R."/>
            <person name="Malay A.D."/>
            <person name="Moran D.A.P."/>
            <person name="Tomita M."/>
            <person name="Numata K."/>
            <person name="Arakawa K."/>
        </authorList>
    </citation>
    <scope>NUCLEOTIDE SEQUENCE</scope>
</reference>
<dbReference type="EMBL" id="BMAO01037373">
    <property type="protein sequence ID" value="GFR17295.1"/>
    <property type="molecule type" value="Genomic_DNA"/>
</dbReference>